<protein>
    <submittedName>
        <fullName evidence="5">BREX-2 system phosphatase PglZ</fullName>
    </submittedName>
</protein>
<dbReference type="Proteomes" id="UP001271274">
    <property type="component" value="Unassembled WGS sequence"/>
</dbReference>
<dbReference type="Pfam" id="PF25863">
    <property type="entry name" value="PglZ_C"/>
    <property type="match status" value="1"/>
</dbReference>
<evidence type="ECO:0000259" key="4">
    <source>
        <dbReference type="Pfam" id="PF25863"/>
    </source>
</evidence>
<feature type="domain" description="Alkaline phosphatase-like protein PglZ C-terminal" evidence="4">
    <location>
        <begin position="872"/>
        <end position="972"/>
    </location>
</feature>
<keyword evidence="6" id="KW-1185">Reference proteome</keyword>
<name>A0ABU4NPJ4_9ACTN</name>
<evidence type="ECO:0000259" key="3">
    <source>
        <dbReference type="Pfam" id="PF25862"/>
    </source>
</evidence>
<proteinExistence type="predicted"/>
<feature type="domain" description="Alkaline phosphatase-like protein PglZ second" evidence="2">
    <location>
        <begin position="196"/>
        <end position="356"/>
    </location>
</feature>
<dbReference type="RefSeq" id="WP_319063177.1">
    <property type="nucleotide sequence ID" value="NZ_JARAYT010000016.1"/>
</dbReference>
<comment type="caution">
    <text evidence="5">The sequence shown here is derived from an EMBL/GenBank/DDBJ whole genome shotgun (WGS) entry which is preliminary data.</text>
</comment>
<gene>
    <name evidence="5" type="primary">pglZ</name>
    <name evidence="5" type="ORF">PV662_33580</name>
</gene>
<accession>A0ABU4NPJ4</accession>
<dbReference type="EMBL" id="JARAYU010000015">
    <property type="protein sequence ID" value="MDX3704602.1"/>
    <property type="molecule type" value="Genomic_DNA"/>
</dbReference>
<dbReference type="NCBIfam" id="NF033446">
    <property type="entry name" value="BREX_PglZ_2"/>
    <property type="match status" value="1"/>
</dbReference>
<dbReference type="Pfam" id="PF08665">
    <property type="entry name" value="PglZ"/>
    <property type="match status" value="1"/>
</dbReference>
<evidence type="ECO:0000256" key="1">
    <source>
        <dbReference type="SAM" id="MobiDB-lite"/>
    </source>
</evidence>
<evidence type="ECO:0000259" key="2">
    <source>
        <dbReference type="Pfam" id="PF25861"/>
    </source>
</evidence>
<evidence type="ECO:0000313" key="5">
    <source>
        <dbReference type="EMBL" id="MDX3704602.1"/>
    </source>
</evidence>
<reference evidence="5 6" key="1">
    <citation type="journal article" date="2023" name="Microb. Genom.">
        <title>Mesoterricola silvestris gen. nov., sp. nov., Mesoterricola sediminis sp. nov., Geothrix oryzae sp. nov., Geothrix edaphica sp. nov., Geothrix rubra sp. nov., and Geothrix limicola sp. nov., six novel members of Acidobacteriota isolated from soils.</title>
        <authorList>
            <person name="Weisberg A.J."/>
            <person name="Pearce E."/>
            <person name="Kramer C.G."/>
            <person name="Chang J.H."/>
            <person name="Clarke C.R."/>
        </authorList>
    </citation>
    <scope>NUCLEOTIDE SEQUENCE [LARGE SCALE GENOMIC DNA]</scope>
    <source>
        <strain evidence="5 6">ID09-01A</strain>
    </source>
</reference>
<feature type="region of interest" description="Disordered" evidence="1">
    <location>
        <begin position="1"/>
        <end position="22"/>
    </location>
</feature>
<evidence type="ECO:0000313" key="6">
    <source>
        <dbReference type="Proteomes" id="UP001271274"/>
    </source>
</evidence>
<dbReference type="InterPro" id="IPR058880">
    <property type="entry name" value="PglZ_N"/>
</dbReference>
<sequence length="983" mass="105503">MHRSTAAPQDPESGRARPRPAHPAAVAQVLEARSFTEGEPRTVLIRAEPHWTGPGQVTLSRGRTARITAAVSPLAVLDAISTLGQATEGTDSRDILAILTDAEEADLGPGLLARVYRNRIYPIEPWAVVRRLFSARDLDPRLTTESWAAESLIDAAGQENWPKTPGAVLSRDTALSRLAATRLSTSAHRLDAADIDLPALLGWSLAQGAAERLASLRAQERRGLTEWIADPDRVGRRAHQALTALFALFESGHGADAVPMGLVCAALWGPGAPASADRARGRAELKFGGRLFDDATLAAFGAETEDFTRVLLAGRSAGAAEDSTDPHGADPRTVMARADALIRELGAEDAAASSNLLEAGQHARYGAVARALLRCVPTASQNSPAPRRVQELRDAVDRLTGHELSLLGSHRDSLTRVRMAQRLIQWLGQPHATDFTTVAEAVQRHIDDYAWVDLALGWITDGGRAHSELPSAFATLSTAVQARRHGIDERFAARLAEETRAGTAPRDALVVEDFARRVLAPVVKQTRTARTNPPALLFVVLDGASAAVAAGLAEQLRTRSWAEYDPVTDTDEPQHRRGMLAALPTITKVSRGSLFAGELTAIDQHEERTRFAAHRFWNGATVKLFHKADLRGEAGHPLGSDLTEALADQSTHVAVVVNTVDDRLGEDRAMSHWQLNELLGMEELLSLARIGGRAVIITSDHGHVLDRGTDKENVPDALSARHRAGTAPAGRGEVVLAGRRVVAPQQRITALWDTTLRYGNRQAGYHGGAALAEAGIPVLAFAPYGAPVPKGWRELGPQRPSWWALDGELRAAEQSRNVTPKSRRAPSADALREKAKQQKAAELETGQGALLSFDAIATTASAEAATTYAASPADLLVEALRASEIMKAQLASLPRSEPFEGIASAVRALVEAHGVLPATVVAERAGKRAARASGFAATLQRVLNYDQAEVLTLTDNGRSLRLDLPLLRRQFGVDETPGGRRKR</sequence>
<feature type="domain" description="Alkaline phosphatase-like protein PglZ N-terminal" evidence="3">
    <location>
        <begin position="23"/>
        <end position="122"/>
    </location>
</feature>
<dbReference type="Pfam" id="PF25861">
    <property type="entry name" value="PglZ_2nd"/>
    <property type="match status" value="1"/>
</dbReference>
<dbReference type="InterPro" id="IPR047992">
    <property type="entry name" value="BREX_PglZ"/>
</dbReference>
<dbReference type="InterPro" id="IPR058881">
    <property type="entry name" value="PglZ_2nd"/>
</dbReference>
<dbReference type="InterPro" id="IPR058882">
    <property type="entry name" value="PglZ_C"/>
</dbReference>
<dbReference type="Pfam" id="PF25862">
    <property type="entry name" value="PglZ_1st"/>
    <property type="match status" value="1"/>
</dbReference>
<organism evidence="5 6">
    <name type="scientific">Streptomyces europaeiscabiei</name>
    <dbReference type="NCBI Taxonomy" id="146819"/>
    <lineage>
        <taxon>Bacteria</taxon>
        <taxon>Bacillati</taxon>
        <taxon>Actinomycetota</taxon>
        <taxon>Actinomycetes</taxon>
        <taxon>Kitasatosporales</taxon>
        <taxon>Streptomycetaceae</taxon>
        <taxon>Streptomyces</taxon>
    </lineage>
</organism>